<dbReference type="EMBL" id="OU896708">
    <property type="protein sequence ID" value="CAG9818921.1"/>
    <property type="molecule type" value="Genomic_DNA"/>
</dbReference>
<name>A0A9N9X2V8_PHACE</name>
<dbReference type="SUPFAM" id="SSF54001">
    <property type="entry name" value="Cysteine proteinases"/>
    <property type="match status" value="1"/>
</dbReference>
<evidence type="ECO:0000313" key="1">
    <source>
        <dbReference type="EMBL" id="CAG9818921.1"/>
    </source>
</evidence>
<sequence>MKDYVVELTDVYDIFRKACITTEELCDNNQYSCEPFLSFNDASREVSFEKLPMIMILQLGRFSTTTSGTQKVNTYLPTPLYRFALFLCKMLQDG</sequence>
<reference evidence="1" key="2">
    <citation type="submission" date="2022-10" db="EMBL/GenBank/DDBJ databases">
        <authorList>
            <consortium name="ENA_rothamsted_submissions"/>
            <consortium name="culmorum"/>
            <person name="King R."/>
        </authorList>
    </citation>
    <scope>NUCLEOTIDE SEQUENCE</scope>
</reference>
<dbReference type="OrthoDB" id="10062454at2759"/>
<dbReference type="Gene3D" id="3.90.70.10">
    <property type="entry name" value="Cysteine proteinases"/>
    <property type="match status" value="1"/>
</dbReference>
<accession>A0A9N9X2V8</accession>
<gene>
    <name evidence="1" type="ORF">PHAECO_LOCUS6849</name>
</gene>
<keyword evidence="2" id="KW-1185">Reference proteome</keyword>
<evidence type="ECO:0000313" key="2">
    <source>
        <dbReference type="Proteomes" id="UP001153737"/>
    </source>
</evidence>
<proteinExistence type="predicted"/>
<dbReference type="AlphaFoldDB" id="A0A9N9X2V8"/>
<dbReference type="Proteomes" id="UP001153737">
    <property type="component" value="Chromosome 2"/>
</dbReference>
<dbReference type="InterPro" id="IPR038765">
    <property type="entry name" value="Papain-like_cys_pep_sf"/>
</dbReference>
<organism evidence="1 2">
    <name type="scientific">Phaedon cochleariae</name>
    <name type="common">Mustard beetle</name>
    <dbReference type="NCBI Taxonomy" id="80249"/>
    <lineage>
        <taxon>Eukaryota</taxon>
        <taxon>Metazoa</taxon>
        <taxon>Ecdysozoa</taxon>
        <taxon>Arthropoda</taxon>
        <taxon>Hexapoda</taxon>
        <taxon>Insecta</taxon>
        <taxon>Pterygota</taxon>
        <taxon>Neoptera</taxon>
        <taxon>Endopterygota</taxon>
        <taxon>Coleoptera</taxon>
        <taxon>Polyphaga</taxon>
        <taxon>Cucujiformia</taxon>
        <taxon>Chrysomeloidea</taxon>
        <taxon>Chrysomelidae</taxon>
        <taxon>Chrysomelinae</taxon>
        <taxon>Chrysomelini</taxon>
        <taxon>Phaedon</taxon>
    </lineage>
</organism>
<protein>
    <submittedName>
        <fullName evidence="1">Uncharacterized protein</fullName>
    </submittedName>
</protein>
<reference evidence="1" key="1">
    <citation type="submission" date="2022-01" db="EMBL/GenBank/DDBJ databases">
        <authorList>
            <person name="King R."/>
        </authorList>
    </citation>
    <scope>NUCLEOTIDE SEQUENCE</scope>
</reference>